<evidence type="ECO:0000313" key="1">
    <source>
        <dbReference type="EMBL" id="PFX25769.1"/>
    </source>
</evidence>
<dbReference type="EMBL" id="LSMT01000143">
    <property type="protein sequence ID" value="PFX25769.1"/>
    <property type="molecule type" value="Genomic_DNA"/>
</dbReference>
<comment type="caution">
    <text evidence="1">The sequence shown here is derived from an EMBL/GenBank/DDBJ whole genome shotgun (WGS) entry which is preliminary data.</text>
</comment>
<organism evidence="1 2">
    <name type="scientific">Stylophora pistillata</name>
    <name type="common">Smooth cauliflower coral</name>
    <dbReference type="NCBI Taxonomy" id="50429"/>
    <lineage>
        <taxon>Eukaryota</taxon>
        <taxon>Metazoa</taxon>
        <taxon>Cnidaria</taxon>
        <taxon>Anthozoa</taxon>
        <taxon>Hexacorallia</taxon>
        <taxon>Scleractinia</taxon>
        <taxon>Astrocoeniina</taxon>
        <taxon>Pocilloporidae</taxon>
        <taxon>Stylophora</taxon>
    </lineage>
</organism>
<evidence type="ECO:0000313" key="2">
    <source>
        <dbReference type="Proteomes" id="UP000225706"/>
    </source>
</evidence>
<proteinExistence type="predicted"/>
<reference evidence="2" key="1">
    <citation type="journal article" date="2017" name="bioRxiv">
        <title>Comparative analysis of the genomes of Stylophora pistillata and Acropora digitifera provides evidence for extensive differences between species of corals.</title>
        <authorList>
            <person name="Voolstra C.R."/>
            <person name="Li Y."/>
            <person name="Liew Y.J."/>
            <person name="Baumgarten S."/>
            <person name="Zoccola D."/>
            <person name="Flot J.-F."/>
            <person name="Tambutte S."/>
            <person name="Allemand D."/>
            <person name="Aranda M."/>
        </authorList>
    </citation>
    <scope>NUCLEOTIDE SEQUENCE [LARGE SCALE GENOMIC DNA]</scope>
</reference>
<dbReference type="PANTHER" id="PTHR47027">
    <property type="entry name" value="REVERSE TRANSCRIPTASE DOMAIN-CONTAINING PROTEIN"/>
    <property type="match status" value="1"/>
</dbReference>
<accession>A0A2B4S9J1</accession>
<gene>
    <name evidence="1" type="ORF">AWC38_SpisGene9604</name>
</gene>
<dbReference type="PANTHER" id="PTHR47027:SF20">
    <property type="entry name" value="REVERSE TRANSCRIPTASE-LIKE PROTEIN WITH RNA-DIRECTED DNA POLYMERASE DOMAIN"/>
    <property type="match status" value="1"/>
</dbReference>
<dbReference type="Proteomes" id="UP000225706">
    <property type="component" value="Unassembled WGS sequence"/>
</dbReference>
<dbReference type="STRING" id="50429.A0A2B4S9J1"/>
<keyword evidence="2" id="KW-1185">Reference proteome</keyword>
<sequence>MDNFNSILMSFEQVIRSPQEKTSGRDRNYIYLKRDEVDQFVYLRAEVCREGGGMKDLKNRLSKARGAFNKLKKIWISKNILRKTKVRLYKTLVVPVLLYGSETWKMTNGDDKAVNVFHNRCLRRILRIQWQDNVSAKELLERAGMKPLSAEVMSRRWKMIGHILRIDRNNNCSVAMGWAPEGKRRKGRPKNHLETYSRERKARGTLVVVRGGADSSNQSRGVEKLCEGPMCHEA</sequence>
<dbReference type="AlphaFoldDB" id="A0A2B4S9J1"/>
<name>A0A2B4S9J1_STYPI</name>
<dbReference type="OrthoDB" id="5984501at2759"/>
<protein>
    <submittedName>
        <fullName evidence="1">Uncharacterized protein</fullName>
    </submittedName>
</protein>